<evidence type="ECO:0000259" key="2">
    <source>
        <dbReference type="PROSITE" id="PS50086"/>
    </source>
</evidence>
<dbReference type="SMART" id="SM00164">
    <property type="entry name" value="TBC"/>
    <property type="match status" value="1"/>
</dbReference>
<dbReference type="PROSITE" id="PS50086">
    <property type="entry name" value="TBC_RABGAP"/>
    <property type="match status" value="1"/>
</dbReference>
<dbReference type="InterPro" id="IPR035969">
    <property type="entry name" value="Rab-GAP_TBC_sf"/>
</dbReference>
<comment type="caution">
    <text evidence="3">The sequence shown here is derived from an EMBL/GenBank/DDBJ whole genome shotgun (WGS) entry which is preliminary data.</text>
</comment>
<dbReference type="EMBL" id="CAMPGE010001565">
    <property type="protein sequence ID" value="CAI2360361.1"/>
    <property type="molecule type" value="Genomic_DNA"/>
</dbReference>
<feature type="domain" description="Rab-GAP TBC" evidence="2">
    <location>
        <begin position="347"/>
        <end position="518"/>
    </location>
</feature>
<dbReference type="PANTHER" id="PTHR47219:SF9">
    <property type="entry name" value="GTPASE ACTIVATING PROTEIN AND CENTROSOME-ASSOCIATED, ISOFORM B"/>
    <property type="match status" value="1"/>
</dbReference>
<sequence>MNTRTHIEGTDQTSKRIIQGHRRRCLKKRNNGDFIKQNKIQPVSRIRPTDRDVQFHPKYKEGVVTPDGVRRKKRRENDMNISQDSPPLDSKVVPTFTPNLRASNSTLYTSNVRGAMTSILYNGDQAAFTSPMDSNNSTALNGRRLGTRNKDRGYASVTNDSLNDRVDPSENYEENPYFKTPDAMRRLKRKHFGVPTNPKYMSLIPNKMRDIEEDIDVHEMNDSDNQKDRKVREYSFSPTKTPSKNGRDELNRRRHNNFLKNKINSSNYSVARSHFDREPSKLISTVNYSRLGKYRVVQNPKRYHISNFKMEDQPNYDGVDSKIILWCTCKADHKKYFCQTGRSWTEIVSHDFRYLKWKDAYENILIGQKQCKQISRDIERTFQKHYAFRHTSMVHRLSRVLNAISLYDPKLGYVQGMNFLVGAFLLHCEECITFWLVIELFESYEMREVYEDGLIGMYRHSAICENLIEEYLPEVWDHFKIVDIRVEMFMSDWAISFLCSYIPLSRLDEFFTYFFKYSWRSFHCMVLAILEYLKFEIVKSDDMPSCMNTIKMLKEHRNSFKFDRSSFRKKKPEMHGMKHCMDLPKLRFENKKKKDTLTLSFRKEMEEVEQQISHEKWDEVFDLFRKYLRKVTKEKYKEVYAKVQV</sequence>
<accession>A0AAD1X7A5</accession>
<dbReference type="Pfam" id="PF00566">
    <property type="entry name" value="RabGAP-TBC"/>
    <property type="match status" value="1"/>
</dbReference>
<evidence type="ECO:0000256" key="1">
    <source>
        <dbReference type="SAM" id="MobiDB-lite"/>
    </source>
</evidence>
<keyword evidence="4" id="KW-1185">Reference proteome</keyword>
<feature type="region of interest" description="Disordered" evidence="1">
    <location>
        <begin position="72"/>
        <end position="92"/>
    </location>
</feature>
<dbReference type="Gene3D" id="1.10.472.80">
    <property type="entry name" value="Ypt/Rab-GAP domain of gyp1p, domain 3"/>
    <property type="match status" value="1"/>
</dbReference>
<dbReference type="InterPro" id="IPR000195">
    <property type="entry name" value="Rab-GAP-TBC_dom"/>
</dbReference>
<gene>
    <name evidence="3" type="ORF">ECRASSUSDP1_LOCUS1662</name>
</gene>
<dbReference type="Gene3D" id="1.10.8.270">
    <property type="entry name" value="putative rabgap domain of human tbc1 domain family member 14 like domains"/>
    <property type="match status" value="1"/>
</dbReference>
<feature type="compositionally biased region" description="Polar residues" evidence="1">
    <location>
        <begin position="128"/>
        <end position="140"/>
    </location>
</feature>
<proteinExistence type="predicted"/>
<protein>
    <recommendedName>
        <fullName evidence="2">Rab-GAP TBC domain-containing protein</fullName>
    </recommendedName>
</protein>
<organism evidence="3 4">
    <name type="scientific">Euplotes crassus</name>
    <dbReference type="NCBI Taxonomy" id="5936"/>
    <lineage>
        <taxon>Eukaryota</taxon>
        <taxon>Sar</taxon>
        <taxon>Alveolata</taxon>
        <taxon>Ciliophora</taxon>
        <taxon>Intramacronucleata</taxon>
        <taxon>Spirotrichea</taxon>
        <taxon>Hypotrichia</taxon>
        <taxon>Euplotida</taxon>
        <taxon>Euplotidae</taxon>
        <taxon>Moneuplotes</taxon>
    </lineage>
</organism>
<feature type="region of interest" description="Disordered" evidence="1">
    <location>
        <begin position="128"/>
        <end position="177"/>
    </location>
</feature>
<reference evidence="3" key="1">
    <citation type="submission" date="2023-07" db="EMBL/GenBank/DDBJ databases">
        <authorList>
            <consortium name="AG Swart"/>
            <person name="Singh M."/>
            <person name="Singh A."/>
            <person name="Seah K."/>
            <person name="Emmerich C."/>
        </authorList>
    </citation>
    <scope>NUCLEOTIDE SEQUENCE</scope>
    <source>
        <strain evidence="3">DP1</strain>
    </source>
</reference>
<evidence type="ECO:0000313" key="3">
    <source>
        <dbReference type="EMBL" id="CAI2360361.1"/>
    </source>
</evidence>
<dbReference type="GO" id="GO:0031267">
    <property type="term" value="F:small GTPase binding"/>
    <property type="evidence" value="ECO:0007669"/>
    <property type="project" value="TreeGrafter"/>
</dbReference>
<dbReference type="GO" id="GO:0005096">
    <property type="term" value="F:GTPase activator activity"/>
    <property type="evidence" value="ECO:0007669"/>
    <property type="project" value="TreeGrafter"/>
</dbReference>
<dbReference type="SUPFAM" id="SSF47923">
    <property type="entry name" value="Ypt/Rab-GAP domain of gyp1p"/>
    <property type="match status" value="2"/>
</dbReference>
<dbReference type="InterPro" id="IPR050302">
    <property type="entry name" value="Rab_GAP_TBC_domain"/>
</dbReference>
<dbReference type="AlphaFoldDB" id="A0AAD1X7A5"/>
<feature type="region of interest" description="Disordered" evidence="1">
    <location>
        <begin position="218"/>
        <end position="250"/>
    </location>
</feature>
<dbReference type="Proteomes" id="UP001295684">
    <property type="component" value="Unassembled WGS sequence"/>
</dbReference>
<dbReference type="PANTHER" id="PTHR47219">
    <property type="entry name" value="RAB GTPASE-ACTIVATING PROTEIN 1-LIKE"/>
    <property type="match status" value="1"/>
</dbReference>
<evidence type="ECO:0000313" key="4">
    <source>
        <dbReference type="Proteomes" id="UP001295684"/>
    </source>
</evidence>
<name>A0AAD1X7A5_EUPCR</name>
<feature type="compositionally biased region" description="Basic and acidic residues" evidence="1">
    <location>
        <begin position="218"/>
        <end position="233"/>
    </location>
</feature>